<reference evidence="2" key="2">
    <citation type="submission" date="2025-08" db="UniProtKB">
        <authorList>
            <consortium name="Ensembl"/>
        </authorList>
    </citation>
    <scope>IDENTIFICATION</scope>
</reference>
<evidence type="ECO:0000313" key="2">
    <source>
        <dbReference type="Ensembl" id="ENSRBIP00000026603.1"/>
    </source>
</evidence>
<dbReference type="OMA" id="CLPQPRM"/>
<dbReference type="Proteomes" id="UP000233180">
    <property type="component" value="Unassembled WGS sequence"/>
</dbReference>
<feature type="region of interest" description="Disordered" evidence="1">
    <location>
        <begin position="1"/>
        <end position="25"/>
    </location>
</feature>
<organism evidence="2 3">
    <name type="scientific">Rhinopithecus bieti</name>
    <name type="common">Black snub-nosed monkey</name>
    <name type="synonym">Pygathrix bieti</name>
    <dbReference type="NCBI Taxonomy" id="61621"/>
    <lineage>
        <taxon>Eukaryota</taxon>
        <taxon>Metazoa</taxon>
        <taxon>Chordata</taxon>
        <taxon>Craniata</taxon>
        <taxon>Vertebrata</taxon>
        <taxon>Euteleostomi</taxon>
        <taxon>Mammalia</taxon>
        <taxon>Eutheria</taxon>
        <taxon>Euarchontoglires</taxon>
        <taxon>Primates</taxon>
        <taxon>Haplorrhini</taxon>
        <taxon>Catarrhini</taxon>
        <taxon>Cercopithecidae</taxon>
        <taxon>Colobinae</taxon>
        <taxon>Rhinopithecus</taxon>
    </lineage>
</organism>
<reference evidence="2" key="3">
    <citation type="submission" date="2025-09" db="UniProtKB">
        <authorList>
            <consortium name="Ensembl"/>
        </authorList>
    </citation>
    <scope>IDENTIFICATION</scope>
</reference>
<name>A0A2K6LSW3_RHIBE</name>
<protein>
    <submittedName>
        <fullName evidence="2">Uncharacterized protein</fullName>
    </submittedName>
</protein>
<accession>A0A2K6LSW3</accession>
<evidence type="ECO:0000256" key="1">
    <source>
        <dbReference type="SAM" id="MobiDB-lite"/>
    </source>
</evidence>
<dbReference type="GeneTree" id="ENSGT00860000135787"/>
<sequence length="96" mass="10567">MNVFKTQMLPCPSGVQSRPEDHDETPFLCSKAQSMTVMAFLVARLLVTLATQTGGGRMDTQLMRGQCSATKPRMHSRLQIRSINKGGQLRPTGCTK</sequence>
<reference evidence="2 3" key="1">
    <citation type="submission" date="2016-06" db="EMBL/GenBank/DDBJ databases">
        <title>Genome of Rhinopithecus bieti.</title>
        <authorList>
            <person name="Wu"/>
            <person name="C.-I. and Zhang"/>
            <person name="Y."/>
        </authorList>
    </citation>
    <scope>NUCLEOTIDE SEQUENCE</scope>
</reference>
<keyword evidence="3" id="KW-1185">Reference proteome</keyword>
<evidence type="ECO:0000313" key="3">
    <source>
        <dbReference type="Proteomes" id="UP000233180"/>
    </source>
</evidence>
<dbReference type="Ensembl" id="ENSRBIT00000050522.1">
    <property type="protein sequence ID" value="ENSRBIP00000026603.1"/>
    <property type="gene ID" value="ENSRBIG00000037172.1"/>
</dbReference>
<dbReference type="AlphaFoldDB" id="A0A2K6LSW3"/>
<proteinExistence type="predicted"/>